<organism evidence="2 3">
    <name type="scientific">Ensete ventricosum</name>
    <name type="common">Abyssinian banana</name>
    <name type="synonym">Musa ensete</name>
    <dbReference type="NCBI Taxonomy" id="4639"/>
    <lineage>
        <taxon>Eukaryota</taxon>
        <taxon>Viridiplantae</taxon>
        <taxon>Streptophyta</taxon>
        <taxon>Embryophyta</taxon>
        <taxon>Tracheophyta</taxon>
        <taxon>Spermatophyta</taxon>
        <taxon>Magnoliopsida</taxon>
        <taxon>Liliopsida</taxon>
        <taxon>Zingiberales</taxon>
        <taxon>Musaceae</taxon>
        <taxon>Ensete</taxon>
    </lineage>
</organism>
<dbReference type="Proteomes" id="UP000287651">
    <property type="component" value="Unassembled WGS sequence"/>
</dbReference>
<evidence type="ECO:0000256" key="1">
    <source>
        <dbReference type="SAM" id="MobiDB-lite"/>
    </source>
</evidence>
<comment type="caution">
    <text evidence="2">The sequence shown here is derived from an EMBL/GenBank/DDBJ whole genome shotgun (WGS) entry which is preliminary data.</text>
</comment>
<name>A0A426Y646_ENSVE</name>
<evidence type="ECO:0000313" key="3">
    <source>
        <dbReference type="Proteomes" id="UP000287651"/>
    </source>
</evidence>
<proteinExistence type="predicted"/>
<evidence type="ECO:0000313" key="2">
    <source>
        <dbReference type="EMBL" id="RRT47255.1"/>
    </source>
</evidence>
<feature type="non-terminal residue" evidence="2">
    <location>
        <position position="1"/>
    </location>
</feature>
<sequence>VAKTSPRVGEEKSSMLPSFYRRLRRTEGDEEKTAAKKSSPHEVLLIHGVIPRFSGRIRL</sequence>
<feature type="region of interest" description="Disordered" evidence="1">
    <location>
        <begin position="1"/>
        <end position="40"/>
    </location>
</feature>
<accession>A0A426Y646</accession>
<feature type="compositionally biased region" description="Basic and acidic residues" evidence="1">
    <location>
        <begin position="25"/>
        <end position="34"/>
    </location>
</feature>
<dbReference type="EMBL" id="AMZH03014661">
    <property type="protein sequence ID" value="RRT47255.1"/>
    <property type="molecule type" value="Genomic_DNA"/>
</dbReference>
<dbReference type="AlphaFoldDB" id="A0A426Y646"/>
<gene>
    <name evidence="2" type="ORF">B296_00053859</name>
</gene>
<protein>
    <submittedName>
        <fullName evidence="2">Uncharacterized protein</fullName>
    </submittedName>
</protein>
<reference evidence="2 3" key="1">
    <citation type="journal article" date="2014" name="Agronomy (Basel)">
        <title>A Draft Genome Sequence for Ensete ventricosum, the Drought-Tolerant Tree Against Hunger.</title>
        <authorList>
            <person name="Harrison J."/>
            <person name="Moore K.A."/>
            <person name="Paszkiewicz K."/>
            <person name="Jones T."/>
            <person name="Grant M."/>
            <person name="Ambacheew D."/>
            <person name="Muzemil S."/>
            <person name="Studholme D.J."/>
        </authorList>
    </citation>
    <scope>NUCLEOTIDE SEQUENCE [LARGE SCALE GENOMIC DNA]</scope>
</reference>